<proteinExistence type="predicted"/>
<dbReference type="Proteomes" id="UP001239111">
    <property type="component" value="Chromosome 1"/>
</dbReference>
<name>A0ACC2PQZ3_9HYME</name>
<protein>
    <submittedName>
        <fullName evidence="1">Uncharacterized protein</fullName>
    </submittedName>
</protein>
<evidence type="ECO:0000313" key="1">
    <source>
        <dbReference type="EMBL" id="KAJ8685837.1"/>
    </source>
</evidence>
<keyword evidence="2" id="KW-1185">Reference proteome</keyword>
<reference evidence="1" key="1">
    <citation type="submission" date="2023-04" db="EMBL/GenBank/DDBJ databases">
        <title>A chromosome-level genome assembly of the parasitoid wasp Eretmocerus hayati.</title>
        <authorList>
            <person name="Zhong Y."/>
            <person name="Liu S."/>
            <person name="Liu Y."/>
        </authorList>
    </citation>
    <scope>NUCLEOTIDE SEQUENCE</scope>
    <source>
        <strain evidence="1">ZJU_SS_LIU_2023</strain>
    </source>
</reference>
<sequence length="115" mass="12812">MDLAIREINGVLAVESDYFPEKKAAALWGSSDKLEIMQSTTGVRPKQVGKAEDFPEHYDEFEILKINAESSRLDVPKNSHKNQRSAKNSLESAAHHSAGDTDFTLTDDPWPLVDI</sequence>
<comment type="caution">
    <text evidence="1">The sequence shown here is derived from an EMBL/GenBank/DDBJ whole genome shotgun (WGS) entry which is preliminary data.</text>
</comment>
<evidence type="ECO:0000313" key="2">
    <source>
        <dbReference type="Proteomes" id="UP001239111"/>
    </source>
</evidence>
<organism evidence="1 2">
    <name type="scientific">Eretmocerus hayati</name>
    <dbReference type="NCBI Taxonomy" id="131215"/>
    <lineage>
        <taxon>Eukaryota</taxon>
        <taxon>Metazoa</taxon>
        <taxon>Ecdysozoa</taxon>
        <taxon>Arthropoda</taxon>
        <taxon>Hexapoda</taxon>
        <taxon>Insecta</taxon>
        <taxon>Pterygota</taxon>
        <taxon>Neoptera</taxon>
        <taxon>Endopterygota</taxon>
        <taxon>Hymenoptera</taxon>
        <taxon>Apocrita</taxon>
        <taxon>Proctotrupomorpha</taxon>
        <taxon>Chalcidoidea</taxon>
        <taxon>Aphelinidae</taxon>
        <taxon>Aphelininae</taxon>
        <taxon>Eretmocerus</taxon>
    </lineage>
</organism>
<gene>
    <name evidence="1" type="ORF">QAD02_021630</name>
</gene>
<dbReference type="EMBL" id="CM056741">
    <property type="protein sequence ID" value="KAJ8685837.1"/>
    <property type="molecule type" value="Genomic_DNA"/>
</dbReference>
<accession>A0ACC2PQZ3</accession>